<accession>A0A4V1LF88</accession>
<dbReference type="OrthoDB" id="9801392at2"/>
<evidence type="ECO:0000313" key="3">
    <source>
        <dbReference type="Proteomes" id="UP000290602"/>
    </source>
</evidence>
<dbReference type="InterPro" id="IPR053864">
    <property type="entry name" value="DUF6933"/>
</dbReference>
<dbReference type="Pfam" id="PF22016">
    <property type="entry name" value="DUF6933"/>
    <property type="match status" value="1"/>
</dbReference>
<reference evidence="2 3" key="1">
    <citation type="submission" date="2018-08" db="EMBL/GenBank/DDBJ databases">
        <title>Lactobacillus suantsai sp. nov., isolated from traditional fermented suan-tsai in Taiwan.</title>
        <authorList>
            <person name="Huang C.-H."/>
        </authorList>
    </citation>
    <scope>NUCLEOTIDE SEQUENCE [LARGE SCALE GENOMIC DNA]</scope>
    <source>
        <strain evidence="2 3">BCRC 12945</strain>
    </source>
</reference>
<evidence type="ECO:0000259" key="1">
    <source>
        <dbReference type="Pfam" id="PF22016"/>
    </source>
</evidence>
<name>A0A4V1LF88_9LACO</name>
<dbReference type="RefSeq" id="WP_129032926.1">
    <property type="nucleotide sequence ID" value="NZ_QXIL01000018.1"/>
</dbReference>
<dbReference type="EMBL" id="QXIL01000018">
    <property type="protein sequence ID" value="RXI77835.1"/>
    <property type="molecule type" value="Genomic_DNA"/>
</dbReference>
<comment type="caution">
    <text evidence="2">The sequence shown here is derived from an EMBL/GenBank/DDBJ whole genome shotgun (WGS) entry which is preliminary data.</text>
</comment>
<feature type="domain" description="DUF6933" evidence="1">
    <location>
        <begin position="23"/>
        <end position="159"/>
    </location>
</feature>
<protein>
    <recommendedName>
        <fullName evidence="1">DUF6933 domain-containing protein</fullName>
    </recommendedName>
</protein>
<organism evidence="2 3">
    <name type="scientific">Levilactobacillus suantsaii</name>
    <dbReference type="NCBI Taxonomy" id="2292255"/>
    <lineage>
        <taxon>Bacteria</taxon>
        <taxon>Bacillati</taxon>
        <taxon>Bacillota</taxon>
        <taxon>Bacilli</taxon>
        <taxon>Lactobacillales</taxon>
        <taxon>Lactobacillaceae</taxon>
        <taxon>Levilactobacillus</taxon>
    </lineage>
</organism>
<gene>
    <name evidence="2" type="ORF">DXH47_08580</name>
</gene>
<keyword evidence="3" id="KW-1185">Reference proteome</keyword>
<proteinExistence type="predicted"/>
<dbReference type="Proteomes" id="UP000290602">
    <property type="component" value="Unassembled WGS sequence"/>
</dbReference>
<evidence type="ECO:0000313" key="2">
    <source>
        <dbReference type="EMBL" id="RXI77835.1"/>
    </source>
</evidence>
<dbReference type="AlphaFoldDB" id="A0A4V1LF88"/>
<sequence>MLINVVQKAQGLFQDFPAVADSATAKQLALANPLFSWHATYTTRQHKKIVLLVNDACMLTVVLTDVNAKNRQQLATRFWAQLEEIWQYNNLPPADFDLYRRVAKPWETNRTVTRSRVGRMNDTGAMLTSLLEDGPARDEAELAIRLTQGMRKDDAGHYHTGRDLAADLAAANMQWHPVVAVPAPPKESVEFGPAVAQLQALQKTCDDLSVTADLEELDKLTAQIQAANTTLLENFDQALTGEVSAKTKTSYLRELTFYLNEFLAYRYVTILDDDAAGVDELLLHGVSVTEAKRIRTALRRLYRLLAQQNLVTEDFASTAREIMSNTLDEDWFQF</sequence>